<evidence type="ECO:0000256" key="4">
    <source>
        <dbReference type="ARBA" id="ARBA00023315"/>
    </source>
</evidence>
<dbReference type="SUPFAM" id="SSF51161">
    <property type="entry name" value="Trimeric LpxA-like enzymes"/>
    <property type="match status" value="1"/>
</dbReference>
<dbReference type="PANTHER" id="PTHR42811">
    <property type="entry name" value="SERINE ACETYLTRANSFERASE"/>
    <property type="match status" value="1"/>
</dbReference>
<dbReference type="PIRSF" id="PIRSF000441">
    <property type="entry name" value="CysE"/>
    <property type="match status" value="1"/>
</dbReference>
<comment type="caution">
    <text evidence="6">The sequence shown here is derived from an EMBL/GenBank/DDBJ whole genome shotgun (WGS) entry which is preliminary data.</text>
</comment>
<dbReference type="InterPro" id="IPR011004">
    <property type="entry name" value="Trimer_LpxA-like_sf"/>
</dbReference>
<keyword evidence="3" id="KW-0677">Repeat</keyword>
<reference evidence="6 7" key="1">
    <citation type="submission" date="2023-03" db="EMBL/GenBank/DDBJ databases">
        <title>Strain YYF002 represents a novel species in the genus Winogradskyella isolated from seawater.</title>
        <authorList>
            <person name="Fu Z.-Y."/>
        </authorList>
    </citation>
    <scope>NUCLEOTIDE SEQUENCE [LARGE SCALE GENOMIC DNA]</scope>
    <source>
        <strain evidence="6 7">YYF002</strain>
    </source>
</reference>
<sequence>MNKIIKADLFRYGGQTKIRQGKKIPGFKFMYYFRKASKYKDNKVLGLYYRYRLSRLRIKYGYQIKIETKIGSGFYIGHFGTIVINPKVQIGENCNIAHSTTIGVSNRGKYKGVPKIGNNVWIGTGTVIVGKITVGNNVLIAPNAYLNVDVPDNSLVIGNPAKITQKANATMGYINNIL</sequence>
<evidence type="ECO:0000313" key="6">
    <source>
        <dbReference type="EMBL" id="MDG4714777.1"/>
    </source>
</evidence>
<dbReference type="InterPro" id="IPR018357">
    <property type="entry name" value="Hexapep_transf_CS"/>
</dbReference>
<dbReference type="Gene3D" id="2.160.10.10">
    <property type="entry name" value="Hexapeptide repeat proteins"/>
    <property type="match status" value="1"/>
</dbReference>
<evidence type="ECO:0000256" key="2">
    <source>
        <dbReference type="ARBA" id="ARBA00022679"/>
    </source>
</evidence>
<dbReference type="RefSeq" id="WP_278004241.1">
    <property type="nucleotide sequence ID" value="NZ_JARSBN010000001.1"/>
</dbReference>
<protein>
    <recommendedName>
        <fullName evidence="5">Serine acetyltransferase</fullName>
        <ecNumber evidence="5">2.3.1.30</ecNumber>
    </recommendedName>
</protein>
<name>A0ABT6FYA3_9FLAO</name>
<dbReference type="InterPro" id="IPR001451">
    <property type="entry name" value="Hexapep"/>
</dbReference>
<accession>A0ABT6FYA3</accession>
<comment type="similarity">
    <text evidence="1 5">Belongs to the transferase hexapeptide repeat family.</text>
</comment>
<comment type="catalytic activity">
    <reaction evidence="5">
        <text>L-serine + acetyl-CoA = O-acetyl-L-serine + CoA</text>
        <dbReference type="Rhea" id="RHEA:24560"/>
        <dbReference type="ChEBI" id="CHEBI:33384"/>
        <dbReference type="ChEBI" id="CHEBI:57287"/>
        <dbReference type="ChEBI" id="CHEBI:57288"/>
        <dbReference type="ChEBI" id="CHEBI:58340"/>
        <dbReference type="EC" id="2.3.1.30"/>
    </reaction>
</comment>
<gene>
    <name evidence="6" type="ORF">P7122_02750</name>
</gene>
<dbReference type="InterPro" id="IPR045304">
    <property type="entry name" value="LbH_SAT"/>
</dbReference>
<keyword evidence="7" id="KW-1185">Reference proteome</keyword>
<dbReference type="EC" id="2.3.1.30" evidence="5"/>
<dbReference type="InterPro" id="IPR005881">
    <property type="entry name" value="Ser_O-AcTrfase"/>
</dbReference>
<evidence type="ECO:0000256" key="3">
    <source>
        <dbReference type="ARBA" id="ARBA00022737"/>
    </source>
</evidence>
<dbReference type="Proteomes" id="UP001529085">
    <property type="component" value="Unassembled WGS sequence"/>
</dbReference>
<dbReference type="PROSITE" id="PS00101">
    <property type="entry name" value="HEXAPEP_TRANSFERASES"/>
    <property type="match status" value="1"/>
</dbReference>
<keyword evidence="2 5" id="KW-0808">Transferase</keyword>
<dbReference type="CDD" id="cd03354">
    <property type="entry name" value="LbH_SAT"/>
    <property type="match status" value="1"/>
</dbReference>
<keyword evidence="4 5" id="KW-0012">Acyltransferase</keyword>
<proteinExistence type="inferred from homology"/>
<dbReference type="EMBL" id="JARSBN010000001">
    <property type="protein sequence ID" value="MDG4714777.1"/>
    <property type="molecule type" value="Genomic_DNA"/>
</dbReference>
<evidence type="ECO:0000313" key="7">
    <source>
        <dbReference type="Proteomes" id="UP001529085"/>
    </source>
</evidence>
<evidence type="ECO:0000256" key="5">
    <source>
        <dbReference type="PIRNR" id="PIRNR000441"/>
    </source>
</evidence>
<organism evidence="6 7">
    <name type="scientific">Winogradskyella marincola</name>
    <dbReference type="NCBI Taxonomy" id="3037795"/>
    <lineage>
        <taxon>Bacteria</taxon>
        <taxon>Pseudomonadati</taxon>
        <taxon>Bacteroidota</taxon>
        <taxon>Flavobacteriia</taxon>
        <taxon>Flavobacteriales</taxon>
        <taxon>Flavobacteriaceae</taxon>
        <taxon>Winogradskyella</taxon>
    </lineage>
</organism>
<evidence type="ECO:0000256" key="1">
    <source>
        <dbReference type="ARBA" id="ARBA00007274"/>
    </source>
</evidence>
<dbReference type="Pfam" id="PF00132">
    <property type="entry name" value="Hexapep"/>
    <property type="match status" value="1"/>
</dbReference>